<evidence type="ECO:0000313" key="2">
    <source>
        <dbReference type="Proteomes" id="UP000507470"/>
    </source>
</evidence>
<evidence type="ECO:0000313" key="1">
    <source>
        <dbReference type="EMBL" id="CAC5393461.1"/>
    </source>
</evidence>
<reference evidence="1 2" key="1">
    <citation type="submission" date="2020-06" db="EMBL/GenBank/DDBJ databases">
        <authorList>
            <person name="Li R."/>
            <person name="Bekaert M."/>
        </authorList>
    </citation>
    <scope>NUCLEOTIDE SEQUENCE [LARGE SCALE GENOMIC DNA]</scope>
    <source>
        <strain evidence="2">wild</strain>
    </source>
</reference>
<protein>
    <submittedName>
        <fullName evidence="1">Uncharacterized protein</fullName>
    </submittedName>
</protein>
<gene>
    <name evidence="1" type="ORF">MCOR_28326</name>
</gene>
<dbReference type="AlphaFoldDB" id="A0A6J8CD02"/>
<proteinExistence type="predicted"/>
<keyword evidence="2" id="KW-1185">Reference proteome</keyword>
<dbReference type="Proteomes" id="UP000507470">
    <property type="component" value="Unassembled WGS sequence"/>
</dbReference>
<sequence>MKTSDVQLNHVIKGLKKSKNRNGASVKRKLSSSTVHTCTGSNTKMMKFSTDTGIFLHTLHVSETENKMYSNVSTCTHKKIENENKSSDNSVIISKRSCMTSLGLGKVTECLKDNTPSVKSSEQRVIEKGSNVATGNNNPEIEISQVSETVSQSLAEISVDGNTCINIEEQNANQSSVSVDGQTHTIVYDLENYKSVFRQLSCLRLPP</sequence>
<dbReference type="EMBL" id="CACVKT020005203">
    <property type="protein sequence ID" value="CAC5393461.1"/>
    <property type="molecule type" value="Genomic_DNA"/>
</dbReference>
<name>A0A6J8CD02_MYTCO</name>
<accession>A0A6J8CD02</accession>
<organism evidence="1 2">
    <name type="scientific">Mytilus coruscus</name>
    <name type="common">Sea mussel</name>
    <dbReference type="NCBI Taxonomy" id="42192"/>
    <lineage>
        <taxon>Eukaryota</taxon>
        <taxon>Metazoa</taxon>
        <taxon>Spiralia</taxon>
        <taxon>Lophotrochozoa</taxon>
        <taxon>Mollusca</taxon>
        <taxon>Bivalvia</taxon>
        <taxon>Autobranchia</taxon>
        <taxon>Pteriomorphia</taxon>
        <taxon>Mytilida</taxon>
        <taxon>Mytiloidea</taxon>
        <taxon>Mytilidae</taxon>
        <taxon>Mytilinae</taxon>
        <taxon>Mytilus</taxon>
    </lineage>
</organism>